<dbReference type="PANTHER" id="PTHR42085">
    <property type="entry name" value="F-BOX DOMAIN-CONTAINING PROTEIN"/>
    <property type="match status" value="1"/>
</dbReference>
<evidence type="ECO:0000313" key="3">
    <source>
        <dbReference type="Proteomes" id="UP001392437"/>
    </source>
</evidence>
<protein>
    <submittedName>
        <fullName evidence="2">Uncharacterized protein</fullName>
    </submittedName>
</protein>
<feature type="region of interest" description="Disordered" evidence="1">
    <location>
        <begin position="94"/>
        <end position="120"/>
    </location>
</feature>
<evidence type="ECO:0000313" key="2">
    <source>
        <dbReference type="EMBL" id="KAK8097202.1"/>
    </source>
</evidence>
<organism evidence="2 3">
    <name type="scientific">Apiospora kogelbergensis</name>
    <dbReference type="NCBI Taxonomy" id="1337665"/>
    <lineage>
        <taxon>Eukaryota</taxon>
        <taxon>Fungi</taxon>
        <taxon>Dikarya</taxon>
        <taxon>Ascomycota</taxon>
        <taxon>Pezizomycotina</taxon>
        <taxon>Sordariomycetes</taxon>
        <taxon>Xylariomycetidae</taxon>
        <taxon>Amphisphaeriales</taxon>
        <taxon>Apiosporaceae</taxon>
        <taxon>Apiospora</taxon>
    </lineage>
</organism>
<feature type="region of interest" description="Disordered" evidence="1">
    <location>
        <begin position="217"/>
        <end position="244"/>
    </location>
</feature>
<dbReference type="PANTHER" id="PTHR42085:SF2">
    <property type="entry name" value="F-BOX DOMAIN-CONTAINING PROTEIN"/>
    <property type="match status" value="1"/>
</dbReference>
<keyword evidence="3" id="KW-1185">Reference proteome</keyword>
<dbReference type="InterPro" id="IPR038883">
    <property type="entry name" value="AN11006-like"/>
</dbReference>
<dbReference type="AlphaFoldDB" id="A0AAW0QAZ2"/>
<proteinExistence type="predicted"/>
<name>A0AAW0QAZ2_9PEZI</name>
<dbReference type="Proteomes" id="UP001392437">
    <property type="component" value="Unassembled WGS sequence"/>
</dbReference>
<evidence type="ECO:0000256" key="1">
    <source>
        <dbReference type="SAM" id="MobiDB-lite"/>
    </source>
</evidence>
<comment type="caution">
    <text evidence="2">The sequence shown here is derived from an EMBL/GenBank/DDBJ whole genome shotgun (WGS) entry which is preliminary data.</text>
</comment>
<gene>
    <name evidence="2" type="ORF">PG999_013146</name>
</gene>
<feature type="compositionally biased region" description="Low complexity" evidence="1">
    <location>
        <begin position="106"/>
        <end position="117"/>
    </location>
</feature>
<accession>A0AAW0QAZ2</accession>
<dbReference type="EMBL" id="JAQQWP010000010">
    <property type="protein sequence ID" value="KAK8097202.1"/>
    <property type="molecule type" value="Genomic_DNA"/>
</dbReference>
<reference evidence="2 3" key="1">
    <citation type="submission" date="2023-01" db="EMBL/GenBank/DDBJ databases">
        <title>Analysis of 21 Apiospora genomes using comparative genomics revels a genus with tremendous synthesis potential of carbohydrate active enzymes and secondary metabolites.</title>
        <authorList>
            <person name="Sorensen T."/>
        </authorList>
    </citation>
    <scope>NUCLEOTIDE SEQUENCE [LARGE SCALE GENOMIC DNA]</scope>
    <source>
        <strain evidence="2 3">CBS 117206</strain>
    </source>
</reference>
<sequence>MDSYFTSAPAEVRLMIYSHLFTHPNDAAIEIRNAGENRLPRTPMRMRSRYHVLEKQAMLQRRCSYETTYYYHQPQSPLPFHQQQRYLPEAAPKVVQTAGEVEGRPSSSSSSSRSSASKNGHSDDYYICAALMRVCRLVHAETSHLVYAKHAFDFGADMEAVEPFLSDLTPGSRGMVREISLYKRGPVAGYGFDSDRCEWRAVCRYLAKLLPASSGESASAEEDAATSGDGKDQQLQVKKNKQAQRFRQYERQGIRKLRLVVQCGRPSAASRAEVPREMSAADFQLLADIKHESLDWVAELAQGVGGFIEELEIVPHVVHCPPPSNTRMILFAALSASVERGLAEFLRKQLRMVG</sequence>